<dbReference type="Pfam" id="PF07517">
    <property type="entry name" value="SecA_DEAD"/>
    <property type="match status" value="1"/>
</dbReference>
<feature type="region of interest" description="Disordered" evidence="3">
    <location>
        <begin position="1"/>
        <end position="25"/>
    </location>
</feature>
<evidence type="ECO:0000259" key="4">
    <source>
        <dbReference type="PROSITE" id="PS51029"/>
    </source>
</evidence>
<protein>
    <submittedName>
        <fullName evidence="7">Chloroplast protein-transporting ATPase</fullName>
    </submittedName>
</protein>
<dbReference type="SUPFAM" id="SSF52540">
    <property type="entry name" value="P-loop containing nucleoside triphosphate hydrolases"/>
    <property type="match status" value="1"/>
</dbReference>
<dbReference type="Proteomes" id="UP000887574">
    <property type="component" value="Unplaced"/>
</dbReference>
<evidence type="ECO:0000313" key="6">
    <source>
        <dbReference type="Proteomes" id="UP000887574"/>
    </source>
</evidence>
<evidence type="ECO:0000256" key="1">
    <source>
        <dbReference type="ARBA" id="ARBA00022927"/>
    </source>
</evidence>
<feature type="compositionally biased region" description="Basic and acidic residues" evidence="3">
    <location>
        <begin position="1"/>
        <end position="11"/>
    </location>
</feature>
<evidence type="ECO:0000259" key="5">
    <source>
        <dbReference type="PROSITE" id="PS51196"/>
    </source>
</evidence>
<dbReference type="SMART" id="SM00595">
    <property type="entry name" value="MADF"/>
    <property type="match status" value="1"/>
</dbReference>
<dbReference type="SMART" id="SM00957">
    <property type="entry name" value="SecA_DEAD"/>
    <property type="match status" value="1"/>
</dbReference>
<dbReference type="InterPro" id="IPR007811">
    <property type="entry name" value="RPC4"/>
</dbReference>
<dbReference type="Gene3D" id="3.40.50.300">
    <property type="entry name" value="P-loop containing nucleotide triphosphate hydrolases"/>
    <property type="match status" value="1"/>
</dbReference>
<dbReference type="Pfam" id="PF10545">
    <property type="entry name" value="MADF_DNA_bdg"/>
    <property type="match status" value="1"/>
</dbReference>
<dbReference type="PANTHER" id="PTHR30612">
    <property type="entry name" value="SECA INNER MEMBRANE COMPONENT OF SEC PROTEIN SECRETION SYSTEM"/>
    <property type="match status" value="1"/>
</dbReference>
<dbReference type="GO" id="GO:0003677">
    <property type="term" value="F:DNA binding"/>
    <property type="evidence" value="ECO:0007669"/>
    <property type="project" value="InterPro"/>
</dbReference>
<dbReference type="GO" id="GO:0005524">
    <property type="term" value="F:ATP binding"/>
    <property type="evidence" value="ECO:0007669"/>
    <property type="project" value="InterPro"/>
</dbReference>
<dbReference type="InterPro" id="IPR011115">
    <property type="entry name" value="SecA_DEAD"/>
</dbReference>
<reference evidence="7" key="1">
    <citation type="submission" date="2022-11" db="UniProtKB">
        <authorList>
            <consortium name="WormBaseParasite"/>
        </authorList>
    </citation>
    <scope>IDENTIFICATION</scope>
</reference>
<evidence type="ECO:0000256" key="3">
    <source>
        <dbReference type="SAM" id="MobiDB-lite"/>
    </source>
</evidence>
<accession>A0A915E3N1</accession>
<dbReference type="Pfam" id="PF05132">
    <property type="entry name" value="RNA_pol_Rpc4"/>
    <property type="match status" value="1"/>
</dbReference>
<dbReference type="GO" id="GO:0006886">
    <property type="term" value="P:intracellular protein transport"/>
    <property type="evidence" value="ECO:0007669"/>
    <property type="project" value="InterPro"/>
</dbReference>
<dbReference type="GO" id="GO:0006605">
    <property type="term" value="P:protein targeting"/>
    <property type="evidence" value="ECO:0007669"/>
    <property type="project" value="InterPro"/>
</dbReference>
<dbReference type="GO" id="GO:0006383">
    <property type="term" value="P:transcription by RNA polymerase III"/>
    <property type="evidence" value="ECO:0007669"/>
    <property type="project" value="InterPro"/>
</dbReference>
<evidence type="ECO:0000256" key="2">
    <source>
        <dbReference type="ARBA" id="ARBA00023010"/>
    </source>
</evidence>
<dbReference type="InterPro" id="IPR027417">
    <property type="entry name" value="P-loop_NTPase"/>
</dbReference>
<dbReference type="InterPro" id="IPR000185">
    <property type="entry name" value="SecA"/>
</dbReference>
<feature type="domain" description="MADF" evidence="4">
    <location>
        <begin position="653"/>
        <end position="741"/>
    </location>
</feature>
<dbReference type="GO" id="GO:0017038">
    <property type="term" value="P:protein import"/>
    <property type="evidence" value="ECO:0007669"/>
    <property type="project" value="InterPro"/>
</dbReference>
<feature type="compositionally biased region" description="Polar residues" evidence="3">
    <location>
        <begin position="65"/>
        <end position="74"/>
    </location>
</feature>
<name>A0A915E3N1_9BILA</name>
<dbReference type="AlphaFoldDB" id="A0A915E3N1"/>
<dbReference type="PANTHER" id="PTHR30612:SF0">
    <property type="entry name" value="CHLOROPLAST PROTEIN-TRANSPORTING ATPASE"/>
    <property type="match status" value="1"/>
</dbReference>
<feature type="compositionally biased region" description="Polar residues" evidence="3">
    <location>
        <begin position="152"/>
        <end position="169"/>
    </location>
</feature>
<evidence type="ECO:0000313" key="7">
    <source>
        <dbReference type="WBParaSite" id="jg26129"/>
    </source>
</evidence>
<keyword evidence="1" id="KW-0813">Transport</keyword>
<feature type="region of interest" description="Disordered" evidence="3">
    <location>
        <begin position="144"/>
        <end position="169"/>
    </location>
</feature>
<organism evidence="6 7">
    <name type="scientific">Ditylenchus dipsaci</name>
    <dbReference type="NCBI Taxonomy" id="166011"/>
    <lineage>
        <taxon>Eukaryota</taxon>
        <taxon>Metazoa</taxon>
        <taxon>Ecdysozoa</taxon>
        <taxon>Nematoda</taxon>
        <taxon>Chromadorea</taxon>
        <taxon>Rhabditida</taxon>
        <taxon>Tylenchina</taxon>
        <taxon>Tylenchomorpha</taxon>
        <taxon>Sphaerularioidea</taxon>
        <taxon>Anguinidae</taxon>
        <taxon>Anguininae</taxon>
        <taxon>Ditylenchus</taxon>
    </lineage>
</organism>
<feature type="region of interest" description="Disordered" evidence="3">
    <location>
        <begin position="39"/>
        <end position="74"/>
    </location>
</feature>
<keyword evidence="6" id="KW-1185">Reference proteome</keyword>
<keyword evidence="2" id="KW-0811">Translocation</keyword>
<dbReference type="WBParaSite" id="jg26129">
    <property type="protein sequence ID" value="jg26129"/>
    <property type="gene ID" value="jg26129"/>
</dbReference>
<sequence length="747" mass="84567">MYEKEWRNAEEHEAEDNDQLEQRKKEKCFIADVPKSQQMPLVLPSKDEPQFRRLLSKKARKSEAEASTSQESYQPQKMEVDELMDKVNVKREVLADKSDADIGITPTIKKSVAAGVTLKTLIADKDSSLMLFQLPTSISVTSDAIKSDDVSDQSTSQAGTSKHSLTGQKMQSKEAQRHCLDGFPTGVEIGKLQLLRSGRVVMKIGDQILDVAEAIPSQCYETAVRIETQPTEGESNGANRSDFLSRVPNGFPINNSAPPTNSIQVLGEIPYSFCASIDYSKSIILNRPRIISLWTKEDIKLWAIALMDRNKKIIKPDNANASNNENSLLAEKIAVVARANQLDTKNTPRDAQILAILVLLFNHQGKGRLVQVATGEGKSTICAMLAVILALKGEFVDVVSSSPVLATRDANERRKFFEMFALTVDHNSNDRRVMDDNSGENCLVRFIKGVVTFCEPEKDEESPKDYSVNIMYGYLSDYQFDILSHEFMDRNTRGGREFHNLIIDEADSMLLDGLQDYAYLSNHVPGMEYLEPILIAGWIKFQELKKENTQFKRIELEQYFKDIVTKKELGFIAPSHLQEYAASQAKNWTDSAIKADEMQVNRDYILRKDWRGVTVIKMSTSDDELFASPTKTSVEKPIKSLEDDSKADPILVKLIQEVKKERCLYDKSLKEYLNNTHKGPIWSIIAKWKESVEKVEESARWLCKADEEEASPQRSGVTEDTAIASTWPYFDYMTWLDGESKEREFFF</sequence>
<dbReference type="InterPro" id="IPR014018">
    <property type="entry name" value="SecA_motor_DEAD"/>
</dbReference>
<dbReference type="InterPro" id="IPR006578">
    <property type="entry name" value="MADF-dom"/>
</dbReference>
<proteinExistence type="predicted"/>
<dbReference type="GO" id="GO:0005666">
    <property type="term" value="C:RNA polymerase III complex"/>
    <property type="evidence" value="ECO:0007669"/>
    <property type="project" value="InterPro"/>
</dbReference>
<dbReference type="GO" id="GO:0016020">
    <property type="term" value="C:membrane"/>
    <property type="evidence" value="ECO:0007669"/>
    <property type="project" value="InterPro"/>
</dbReference>
<dbReference type="PROSITE" id="PS51029">
    <property type="entry name" value="MADF"/>
    <property type="match status" value="1"/>
</dbReference>
<keyword evidence="1" id="KW-0653">Protein transport</keyword>
<dbReference type="PROSITE" id="PS51196">
    <property type="entry name" value="SECA_MOTOR_DEAD"/>
    <property type="match status" value="1"/>
</dbReference>
<feature type="domain" description="SecA family profile" evidence="5">
    <location>
        <begin position="259"/>
        <end position="747"/>
    </location>
</feature>